<protein>
    <recommendedName>
        <fullName evidence="8">Septation ring formation regulator EzrA</fullName>
    </recommendedName>
</protein>
<accession>A0ABU5IZE2</accession>
<sequence length="568" mass="66631">MKYIIGGLVLLLCLYIIGYLMKKRYYKEIDRLEAWKIEIMDRPILDEMSKVKQLNMTGQTEELFEKWRNEWDEIVDKQLPDVEEYLFDAEEYIDKYRFKKAKEVQTKIDKHLTDTENSIKKLLAEINELVGSEEKNRTEIEELKEMYREHRKTLLAHRHTFGHAENRLEEQLEEVSQLFLQFEEQTKNGDYLSAREVVLFIQSKLSEIAYKMEAIPNLLVECQSTIPSQVDEVKEGYREMLGQNYSLEHIHFEKEVERIEGELSTYLSLIEKTELAEAEKGIEQIRESIDLLYDLLEKEVLAKHFVSENEMKIKDEIHTAMEANNVLKFEIQHVKQSYHLTEKEQESQNQLEKKITQLFKRFELLEHKVRSEKMAQTILSEELNAIKSQLEAIQEEQKGFSEKLQTLRKDELAAREKVKELSRKIAESIRLVTKSNIPGLSQDYKYLLEDAKSSVQDVQTKLEEKPLDVPSVQKYLEVAVLTVEKVYETTNDLIETVSLAEKVIQYGNRYRSRYSSVEVALKEAELAFRNYQYSEALEQAAASIEAIEPGALKKIESLLVDSEELVKQ</sequence>
<evidence type="ECO:0000313" key="9">
    <source>
        <dbReference type="EMBL" id="MDZ5472530.1"/>
    </source>
</evidence>
<dbReference type="Pfam" id="PF06160">
    <property type="entry name" value="EzrA"/>
    <property type="match status" value="1"/>
</dbReference>
<gene>
    <name evidence="8 9" type="primary">ezrA</name>
    <name evidence="9" type="ORF">SM124_12290</name>
</gene>
<keyword evidence="2 8" id="KW-0812">Transmembrane</keyword>
<name>A0ABU5IZE2_9BACI</name>
<organism evidence="9 10">
    <name type="scientific">Robertmurraya mangrovi</name>
    <dbReference type="NCBI Taxonomy" id="3098077"/>
    <lineage>
        <taxon>Bacteria</taxon>
        <taxon>Bacillati</taxon>
        <taxon>Bacillota</taxon>
        <taxon>Bacilli</taxon>
        <taxon>Bacillales</taxon>
        <taxon>Bacillaceae</taxon>
        <taxon>Robertmurraya</taxon>
    </lineage>
</organism>
<feature type="coiled-coil region" evidence="8">
    <location>
        <begin position="133"/>
        <end position="188"/>
    </location>
</feature>
<proteinExistence type="inferred from homology"/>
<keyword evidence="3 8" id="KW-1133">Transmembrane helix</keyword>
<evidence type="ECO:0000256" key="5">
    <source>
        <dbReference type="ARBA" id="ARBA00023136"/>
    </source>
</evidence>
<comment type="similarity">
    <text evidence="8">Belongs to the EzrA family.</text>
</comment>
<comment type="caution">
    <text evidence="9">The sequence shown here is derived from an EMBL/GenBank/DDBJ whole genome shotgun (WGS) entry which is preliminary data.</text>
</comment>
<evidence type="ECO:0000256" key="4">
    <source>
        <dbReference type="ARBA" id="ARBA00023054"/>
    </source>
</evidence>
<evidence type="ECO:0000256" key="3">
    <source>
        <dbReference type="ARBA" id="ARBA00022989"/>
    </source>
</evidence>
<evidence type="ECO:0000256" key="6">
    <source>
        <dbReference type="ARBA" id="ARBA00023210"/>
    </source>
</evidence>
<keyword evidence="7 8" id="KW-0131">Cell cycle</keyword>
<evidence type="ECO:0000256" key="2">
    <source>
        <dbReference type="ARBA" id="ARBA00022692"/>
    </source>
</evidence>
<dbReference type="RefSeq" id="WP_322446830.1">
    <property type="nucleotide sequence ID" value="NZ_JAXOFX010000007.1"/>
</dbReference>
<evidence type="ECO:0000256" key="8">
    <source>
        <dbReference type="HAMAP-Rule" id="MF_00728"/>
    </source>
</evidence>
<feature type="coiled-coil region" evidence="8">
    <location>
        <begin position="348"/>
        <end position="424"/>
    </location>
</feature>
<keyword evidence="1 8" id="KW-0132">Cell division</keyword>
<feature type="topological domain" description="Cytoplasmic" evidence="8">
    <location>
        <begin position="22"/>
        <end position="568"/>
    </location>
</feature>
<keyword evidence="8" id="KW-1003">Cell membrane</keyword>
<dbReference type="Proteomes" id="UP001290455">
    <property type="component" value="Unassembled WGS sequence"/>
</dbReference>
<feature type="topological domain" description="Extracellular" evidence="8">
    <location>
        <begin position="1"/>
        <end position="2"/>
    </location>
</feature>
<keyword evidence="10" id="KW-1185">Reference proteome</keyword>
<reference evidence="9 10" key="1">
    <citation type="submission" date="2023-11" db="EMBL/GenBank/DDBJ databases">
        <title>Bacillus jintuensis, isolated from a mudflat on the Beibu Gulf coast.</title>
        <authorList>
            <person name="Li M."/>
        </authorList>
    </citation>
    <scope>NUCLEOTIDE SEQUENCE [LARGE SCALE GENOMIC DNA]</scope>
    <source>
        <strain evidence="9 10">31A1R</strain>
    </source>
</reference>
<evidence type="ECO:0000256" key="1">
    <source>
        <dbReference type="ARBA" id="ARBA00022618"/>
    </source>
</evidence>
<keyword evidence="4 8" id="KW-0175">Coiled coil</keyword>
<comment type="function">
    <text evidence="8">Negative regulator of FtsZ ring formation; modulates the frequency and position of FtsZ ring formation. Inhibits FtsZ ring formation at polar sites. Interacts either with FtsZ or with one of its binding partners to promote depolymerization.</text>
</comment>
<dbReference type="NCBIfam" id="NF003413">
    <property type="entry name" value="PRK04778.1-7"/>
    <property type="match status" value="1"/>
</dbReference>
<keyword evidence="5 8" id="KW-0472">Membrane</keyword>
<evidence type="ECO:0000313" key="10">
    <source>
        <dbReference type="Proteomes" id="UP001290455"/>
    </source>
</evidence>
<comment type="subcellular location">
    <subcellularLocation>
        <location evidence="8">Cell membrane</location>
        <topology evidence="8">Single-pass membrane protein</topology>
    </subcellularLocation>
    <text evidence="8">Colocalized with FtsZ to the nascent septal site.</text>
</comment>
<dbReference type="HAMAP" id="MF_00728">
    <property type="entry name" value="EzrA"/>
    <property type="match status" value="1"/>
</dbReference>
<dbReference type="EMBL" id="JAXOFX010000007">
    <property type="protein sequence ID" value="MDZ5472530.1"/>
    <property type="molecule type" value="Genomic_DNA"/>
</dbReference>
<dbReference type="InterPro" id="IPR010379">
    <property type="entry name" value="EzrA"/>
</dbReference>
<evidence type="ECO:0000256" key="7">
    <source>
        <dbReference type="ARBA" id="ARBA00023306"/>
    </source>
</evidence>
<keyword evidence="6 8" id="KW-0717">Septation</keyword>